<evidence type="ECO:0000256" key="8">
    <source>
        <dbReference type="SAM" id="SignalP"/>
    </source>
</evidence>
<proteinExistence type="inferred from homology"/>
<dbReference type="Gene3D" id="1.10.8.1040">
    <property type="match status" value="1"/>
</dbReference>
<evidence type="ECO:0000256" key="7">
    <source>
        <dbReference type="PROSITE-ProRule" id="PRU00278"/>
    </source>
</evidence>
<feature type="chain" id="PRO_5011530075" description="peptidylprolyl isomerase" evidence="8">
    <location>
        <begin position="26"/>
        <end position="265"/>
    </location>
</feature>
<gene>
    <name evidence="10" type="ORF">SAMN05421881_100356</name>
</gene>
<keyword evidence="5 7" id="KW-0697">Rotamase</keyword>
<comment type="catalytic activity">
    <reaction evidence="1">
        <text>[protein]-peptidylproline (omega=180) = [protein]-peptidylproline (omega=0)</text>
        <dbReference type="Rhea" id="RHEA:16237"/>
        <dbReference type="Rhea" id="RHEA-COMP:10747"/>
        <dbReference type="Rhea" id="RHEA-COMP:10748"/>
        <dbReference type="ChEBI" id="CHEBI:83833"/>
        <dbReference type="ChEBI" id="CHEBI:83834"/>
        <dbReference type="EC" id="5.2.1.8"/>
    </reaction>
</comment>
<evidence type="ECO:0000256" key="3">
    <source>
        <dbReference type="ARBA" id="ARBA00013194"/>
    </source>
</evidence>
<dbReference type="SUPFAM" id="SSF109998">
    <property type="entry name" value="Triger factor/SurA peptide-binding domain-like"/>
    <property type="match status" value="1"/>
</dbReference>
<dbReference type="EC" id="5.2.1.8" evidence="3"/>
<sequence>MRLIKFMFCVPFIVLSLAVVSPLHAQSGGTVAKVNGVAIPQARLDLMVKAAVAQGQPDTNEMRNALRENLIAEEIIAQEAVKKGLDRDPEVVTQIELARQAVLIRAFQADYIRNNTISDAELRKEYEAVKSQMGDKEYKARHILVETEKEAKDIVAMLKKGGSFEKLASERSIDSGSRDNGGELGWSPSAVYVKPFADTLKNLRKGELTSQPVQTTFGWHIIQLDDVRAAVPPTFEEVKQNMQQRVLQRNFAELVESLRKKAKVQ</sequence>
<dbReference type="Pfam" id="PF13624">
    <property type="entry name" value="SurA_N_3"/>
    <property type="match status" value="1"/>
</dbReference>
<dbReference type="SUPFAM" id="SSF54534">
    <property type="entry name" value="FKBP-like"/>
    <property type="match status" value="1"/>
</dbReference>
<evidence type="ECO:0000256" key="1">
    <source>
        <dbReference type="ARBA" id="ARBA00000971"/>
    </source>
</evidence>
<keyword evidence="4 8" id="KW-0732">Signal</keyword>
<evidence type="ECO:0000313" key="10">
    <source>
        <dbReference type="EMBL" id="SDX55074.1"/>
    </source>
</evidence>
<dbReference type="AlphaFoldDB" id="A0A1H3CNB4"/>
<dbReference type="InterPro" id="IPR000297">
    <property type="entry name" value="PPIase_PpiC"/>
</dbReference>
<evidence type="ECO:0000256" key="6">
    <source>
        <dbReference type="ARBA" id="ARBA00023235"/>
    </source>
</evidence>
<dbReference type="STRING" id="44576.SAMN05421881_100356"/>
<evidence type="ECO:0000256" key="2">
    <source>
        <dbReference type="ARBA" id="ARBA00007656"/>
    </source>
</evidence>
<protein>
    <recommendedName>
        <fullName evidence="3">peptidylprolyl isomerase</fullName>
        <ecNumber evidence="3">5.2.1.8</ecNumber>
    </recommendedName>
</protein>
<dbReference type="Proteomes" id="UP000198640">
    <property type="component" value="Unassembled WGS sequence"/>
</dbReference>
<organism evidence="10 11">
    <name type="scientific">Nitrosomonas halophila</name>
    <dbReference type="NCBI Taxonomy" id="44576"/>
    <lineage>
        <taxon>Bacteria</taxon>
        <taxon>Pseudomonadati</taxon>
        <taxon>Pseudomonadota</taxon>
        <taxon>Betaproteobacteria</taxon>
        <taxon>Nitrosomonadales</taxon>
        <taxon>Nitrosomonadaceae</taxon>
        <taxon>Nitrosomonas</taxon>
    </lineage>
</organism>
<reference evidence="10 11" key="1">
    <citation type="submission" date="2016-10" db="EMBL/GenBank/DDBJ databases">
        <authorList>
            <person name="de Groot N.N."/>
        </authorList>
    </citation>
    <scope>NUCLEOTIDE SEQUENCE [LARGE SCALE GENOMIC DNA]</scope>
    <source>
        <strain evidence="10 11">Nm1</strain>
    </source>
</reference>
<evidence type="ECO:0000259" key="9">
    <source>
        <dbReference type="PROSITE" id="PS50198"/>
    </source>
</evidence>
<dbReference type="InterPro" id="IPR023058">
    <property type="entry name" value="PPIase_PpiC_CS"/>
</dbReference>
<dbReference type="OrthoDB" id="14196at2"/>
<feature type="signal peptide" evidence="8">
    <location>
        <begin position="1"/>
        <end position="25"/>
    </location>
</feature>
<name>A0A1H3CNB4_9PROT</name>
<dbReference type="PANTHER" id="PTHR47245">
    <property type="entry name" value="PEPTIDYLPROLYL ISOMERASE"/>
    <property type="match status" value="1"/>
</dbReference>
<evidence type="ECO:0000256" key="5">
    <source>
        <dbReference type="ARBA" id="ARBA00023110"/>
    </source>
</evidence>
<accession>A0A1H3CNB4</accession>
<feature type="domain" description="PpiC" evidence="9">
    <location>
        <begin position="135"/>
        <end position="226"/>
    </location>
</feature>
<dbReference type="PROSITE" id="PS50198">
    <property type="entry name" value="PPIC_PPIASE_2"/>
    <property type="match status" value="1"/>
</dbReference>
<dbReference type="PROSITE" id="PS01096">
    <property type="entry name" value="PPIC_PPIASE_1"/>
    <property type="match status" value="1"/>
</dbReference>
<comment type="similarity">
    <text evidence="2">Belongs to the PpiC/parvulin rotamase family.</text>
</comment>
<dbReference type="Gene3D" id="3.10.50.40">
    <property type="match status" value="1"/>
</dbReference>
<dbReference type="PANTHER" id="PTHR47245:SF1">
    <property type="entry name" value="FOLDASE PROTEIN PRSA"/>
    <property type="match status" value="1"/>
</dbReference>
<dbReference type="InterPro" id="IPR050245">
    <property type="entry name" value="PrsA_foldase"/>
</dbReference>
<dbReference type="Pfam" id="PF13145">
    <property type="entry name" value="Rotamase_2"/>
    <property type="match status" value="1"/>
</dbReference>
<evidence type="ECO:0000256" key="4">
    <source>
        <dbReference type="ARBA" id="ARBA00022729"/>
    </source>
</evidence>
<dbReference type="InterPro" id="IPR027304">
    <property type="entry name" value="Trigger_fact/SurA_dom_sf"/>
</dbReference>
<evidence type="ECO:0000313" key="11">
    <source>
        <dbReference type="Proteomes" id="UP000198640"/>
    </source>
</evidence>
<dbReference type="EMBL" id="FNOY01000003">
    <property type="protein sequence ID" value="SDX55074.1"/>
    <property type="molecule type" value="Genomic_DNA"/>
</dbReference>
<dbReference type="GO" id="GO:0003755">
    <property type="term" value="F:peptidyl-prolyl cis-trans isomerase activity"/>
    <property type="evidence" value="ECO:0007669"/>
    <property type="project" value="UniProtKB-KW"/>
</dbReference>
<keyword evidence="11" id="KW-1185">Reference proteome</keyword>
<keyword evidence="6 7" id="KW-0413">Isomerase</keyword>
<dbReference type="InterPro" id="IPR046357">
    <property type="entry name" value="PPIase_dom_sf"/>
</dbReference>